<gene>
    <name evidence="2" type="ORF">PGTG_10126</name>
</gene>
<evidence type="ECO:0000313" key="2">
    <source>
        <dbReference type="EMBL" id="EFP84406.2"/>
    </source>
</evidence>
<dbReference type="RefSeq" id="XP_003328825.2">
    <property type="nucleotide sequence ID" value="XM_003328777.2"/>
</dbReference>
<dbReference type="KEGG" id="pgr:PGTG_10126"/>
<keyword evidence="3" id="KW-1185">Reference proteome</keyword>
<sequence>MSSKVKNGLLGLGNRPGELDNEKLCSSCFCSRPGNQESPVGHKHKVPRDEPRQQTEPPTPSMNTPARPPEAANSELIAEWTDHHLLDMLNFFCMWQAQHDLLASSSSPQQTGVVYVSACEEIKLQFTRLSSVTVKQLASRYVELVTQWIEFSVSLHKSRAEFDQGIHARVQSRGISPIVFLGLKDRIEQTWALDISGLVPQRPGTRPRRDVADPAFNLVCVAQELLRARIEMNNIS</sequence>
<dbReference type="OrthoDB" id="10622724at2759"/>
<evidence type="ECO:0000256" key="1">
    <source>
        <dbReference type="SAM" id="MobiDB-lite"/>
    </source>
</evidence>
<reference evidence="3" key="2">
    <citation type="journal article" date="2011" name="Proc. Natl. Acad. Sci. U.S.A.">
        <title>Obligate biotrophy features unraveled by the genomic analysis of rust fungi.</title>
        <authorList>
            <person name="Duplessis S."/>
            <person name="Cuomo C.A."/>
            <person name="Lin Y.-C."/>
            <person name="Aerts A."/>
            <person name="Tisserant E."/>
            <person name="Veneault-Fourrey C."/>
            <person name="Joly D.L."/>
            <person name="Hacquard S."/>
            <person name="Amselem J."/>
            <person name="Cantarel B.L."/>
            <person name="Chiu R."/>
            <person name="Coutinho P.M."/>
            <person name="Feau N."/>
            <person name="Field M."/>
            <person name="Frey P."/>
            <person name="Gelhaye E."/>
            <person name="Goldberg J."/>
            <person name="Grabherr M.G."/>
            <person name="Kodira C.D."/>
            <person name="Kohler A."/>
            <person name="Kuees U."/>
            <person name="Lindquist E.A."/>
            <person name="Lucas S.M."/>
            <person name="Mago R."/>
            <person name="Mauceli E."/>
            <person name="Morin E."/>
            <person name="Murat C."/>
            <person name="Pangilinan J.L."/>
            <person name="Park R."/>
            <person name="Pearson M."/>
            <person name="Quesneville H."/>
            <person name="Rouhier N."/>
            <person name="Sakthikumar S."/>
            <person name="Salamov A.A."/>
            <person name="Schmutz J."/>
            <person name="Selles B."/>
            <person name="Shapiro H."/>
            <person name="Tanguay P."/>
            <person name="Tuskan G.A."/>
            <person name="Henrissat B."/>
            <person name="Van de Peer Y."/>
            <person name="Rouze P."/>
            <person name="Ellis J.G."/>
            <person name="Dodds P.N."/>
            <person name="Schein J.E."/>
            <person name="Zhong S."/>
            <person name="Hamelin R.C."/>
            <person name="Grigoriev I.V."/>
            <person name="Szabo L.J."/>
            <person name="Martin F."/>
        </authorList>
    </citation>
    <scope>NUCLEOTIDE SEQUENCE [LARGE SCALE GENOMIC DNA]</scope>
    <source>
        <strain evidence="3">CRL 75-36-700-3 / race SCCL</strain>
    </source>
</reference>
<dbReference type="AlphaFoldDB" id="E3KJD1"/>
<evidence type="ECO:0000313" key="3">
    <source>
        <dbReference type="Proteomes" id="UP000008783"/>
    </source>
</evidence>
<reference key="1">
    <citation type="submission" date="2007-01" db="EMBL/GenBank/DDBJ databases">
        <title>The Genome Sequence of Puccinia graminis f. sp. tritici Strain CRL 75-36-700-3.</title>
        <authorList>
            <consortium name="The Broad Institute Genome Sequencing Platform"/>
            <person name="Birren B."/>
            <person name="Lander E."/>
            <person name="Galagan J."/>
            <person name="Nusbaum C."/>
            <person name="Devon K."/>
            <person name="Cuomo C."/>
            <person name="Jaffe D."/>
            <person name="Butler J."/>
            <person name="Alvarez P."/>
            <person name="Gnerre S."/>
            <person name="Grabherr M."/>
            <person name="Mauceli E."/>
            <person name="Brockman W."/>
            <person name="Young S."/>
            <person name="LaButti K."/>
            <person name="Sykes S."/>
            <person name="DeCaprio D."/>
            <person name="Crawford M."/>
            <person name="Koehrsen M."/>
            <person name="Engels R."/>
            <person name="Montgomery P."/>
            <person name="Pearson M."/>
            <person name="Howarth C."/>
            <person name="Larson L."/>
            <person name="White J."/>
            <person name="Zeng Q."/>
            <person name="Kodira C."/>
            <person name="Yandava C."/>
            <person name="Alvarado L."/>
            <person name="O'Leary S."/>
            <person name="Szabo L."/>
            <person name="Dean R."/>
            <person name="Schein J."/>
        </authorList>
    </citation>
    <scope>NUCLEOTIDE SEQUENCE</scope>
    <source>
        <strain>CRL 75-36-700-3</strain>
    </source>
</reference>
<accession>E3KJD1</accession>
<dbReference type="VEuPathDB" id="FungiDB:PGTG_10126"/>
<proteinExistence type="predicted"/>
<dbReference type="EMBL" id="DS178290">
    <property type="protein sequence ID" value="EFP84406.2"/>
    <property type="molecule type" value="Genomic_DNA"/>
</dbReference>
<dbReference type="HOGENOM" id="CLU_1175940_0_0_1"/>
<protein>
    <submittedName>
        <fullName evidence="2">Uncharacterized protein</fullName>
    </submittedName>
</protein>
<name>E3KJD1_PUCGT</name>
<feature type="region of interest" description="Disordered" evidence="1">
    <location>
        <begin position="1"/>
        <end position="69"/>
    </location>
</feature>
<dbReference type="Proteomes" id="UP000008783">
    <property type="component" value="Unassembled WGS sequence"/>
</dbReference>
<dbReference type="GeneID" id="10545834"/>
<dbReference type="InParanoid" id="E3KJD1"/>
<organism evidence="2 3">
    <name type="scientific">Puccinia graminis f. sp. tritici (strain CRL 75-36-700-3 / race SCCL)</name>
    <name type="common">Black stem rust fungus</name>
    <dbReference type="NCBI Taxonomy" id="418459"/>
    <lineage>
        <taxon>Eukaryota</taxon>
        <taxon>Fungi</taxon>
        <taxon>Dikarya</taxon>
        <taxon>Basidiomycota</taxon>
        <taxon>Pucciniomycotina</taxon>
        <taxon>Pucciniomycetes</taxon>
        <taxon>Pucciniales</taxon>
        <taxon>Pucciniaceae</taxon>
        <taxon>Puccinia</taxon>
    </lineage>
</organism>